<gene>
    <name evidence="1" type="ORF">BACCELL_05474</name>
</gene>
<dbReference type="HOGENOM" id="CLU_3132059_0_0_10"/>
<name>E2NMC9_9BACE</name>
<sequence>MIRYPNTCFNELDQDILVISSMVGVNIFMVSMQSLRLKGEHGNFRFSIF</sequence>
<dbReference type="EMBL" id="ACCH01000452">
    <property type="protein sequence ID" value="EEF86915.1"/>
    <property type="molecule type" value="Genomic_DNA"/>
</dbReference>
<dbReference type="AlphaFoldDB" id="E2NMC9"/>
<evidence type="ECO:0000313" key="2">
    <source>
        <dbReference type="Proteomes" id="UP000003711"/>
    </source>
</evidence>
<comment type="caution">
    <text evidence="1">The sequence shown here is derived from an EMBL/GenBank/DDBJ whole genome shotgun (WGS) entry which is preliminary data.</text>
</comment>
<accession>E2NMC9</accession>
<evidence type="ECO:0000313" key="1">
    <source>
        <dbReference type="EMBL" id="EEF86915.1"/>
    </source>
</evidence>
<protein>
    <submittedName>
        <fullName evidence="1">Uncharacterized protein</fullName>
    </submittedName>
</protein>
<organism evidence="1 2">
    <name type="scientific">Bacteroides cellulosilyticus DSM 14838</name>
    <dbReference type="NCBI Taxonomy" id="537012"/>
    <lineage>
        <taxon>Bacteria</taxon>
        <taxon>Pseudomonadati</taxon>
        <taxon>Bacteroidota</taxon>
        <taxon>Bacteroidia</taxon>
        <taxon>Bacteroidales</taxon>
        <taxon>Bacteroidaceae</taxon>
        <taxon>Bacteroides</taxon>
    </lineage>
</organism>
<reference evidence="1 2" key="1">
    <citation type="submission" date="2008-12" db="EMBL/GenBank/DDBJ databases">
        <authorList>
            <person name="Fulton L."/>
            <person name="Clifton S."/>
            <person name="Fulton B."/>
            <person name="Xu J."/>
            <person name="Minx P."/>
            <person name="Pepin K.H."/>
            <person name="Johnson M."/>
            <person name="Bhonagiri V."/>
            <person name="Nash W.E."/>
            <person name="Mardis E.R."/>
            <person name="Wilson R.K."/>
        </authorList>
    </citation>
    <scope>NUCLEOTIDE SEQUENCE [LARGE SCALE GENOMIC DNA]</scope>
    <source>
        <strain evidence="1 2">DSM 14838</strain>
    </source>
</reference>
<dbReference type="Proteomes" id="UP000003711">
    <property type="component" value="Unassembled WGS sequence"/>
</dbReference>
<reference evidence="1 2" key="2">
    <citation type="submission" date="2009-01" db="EMBL/GenBank/DDBJ databases">
        <title>Draft genome sequence of Bacteroides cellulosilyticus (DSM 14838).</title>
        <authorList>
            <person name="Sudarsanam P."/>
            <person name="Ley R."/>
            <person name="Guruge J."/>
            <person name="Turnbaugh P.J."/>
            <person name="Mahowald M."/>
            <person name="Liep D."/>
            <person name="Gordon J."/>
        </authorList>
    </citation>
    <scope>NUCLEOTIDE SEQUENCE [LARGE SCALE GENOMIC DNA]</scope>
    <source>
        <strain evidence="1 2">DSM 14838</strain>
    </source>
</reference>
<proteinExistence type="predicted"/>